<evidence type="ECO:0000256" key="1">
    <source>
        <dbReference type="SAM" id="Phobius"/>
    </source>
</evidence>
<dbReference type="EMBL" id="JBDJPC010000015">
    <property type="protein sequence ID" value="KAL1488246.1"/>
    <property type="molecule type" value="Genomic_DNA"/>
</dbReference>
<sequence>MFNAACEHLRMTSSQFQEFRLYYKQVSVTLALLGLLILSLNNIITTIKSSGASFAQNAKKVVTGFIQKESASHSLKVVSSASIA</sequence>
<keyword evidence="1" id="KW-1133">Transmembrane helix</keyword>
<keyword evidence="3" id="KW-1185">Reference proteome</keyword>
<keyword evidence="1" id="KW-0472">Membrane</keyword>
<organism evidence="2 3">
    <name type="scientific">Hypothenemus hampei</name>
    <name type="common">Coffee berry borer</name>
    <dbReference type="NCBI Taxonomy" id="57062"/>
    <lineage>
        <taxon>Eukaryota</taxon>
        <taxon>Metazoa</taxon>
        <taxon>Ecdysozoa</taxon>
        <taxon>Arthropoda</taxon>
        <taxon>Hexapoda</taxon>
        <taxon>Insecta</taxon>
        <taxon>Pterygota</taxon>
        <taxon>Neoptera</taxon>
        <taxon>Endopterygota</taxon>
        <taxon>Coleoptera</taxon>
        <taxon>Polyphaga</taxon>
        <taxon>Cucujiformia</taxon>
        <taxon>Curculionidae</taxon>
        <taxon>Scolytinae</taxon>
        <taxon>Hypothenemus</taxon>
    </lineage>
</organism>
<gene>
    <name evidence="2" type="ORF">ABEB36_015201</name>
</gene>
<evidence type="ECO:0000313" key="3">
    <source>
        <dbReference type="Proteomes" id="UP001566132"/>
    </source>
</evidence>
<dbReference type="Proteomes" id="UP001566132">
    <property type="component" value="Unassembled WGS sequence"/>
</dbReference>
<accession>A0ABD1E5A7</accession>
<proteinExistence type="predicted"/>
<comment type="caution">
    <text evidence="2">The sequence shown here is derived from an EMBL/GenBank/DDBJ whole genome shotgun (WGS) entry which is preliminary data.</text>
</comment>
<evidence type="ECO:0000313" key="2">
    <source>
        <dbReference type="EMBL" id="KAL1488246.1"/>
    </source>
</evidence>
<protein>
    <submittedName>
        <fullName evidence="2">Uncharacterized protein</fullName>
    </submittedName>
</protein>
<dbReference type="AlphaFoldDB" id="A0ABD1E5A7"/>
<feature type="transmembrane region" description="Helical" evidence="1">
    <location>
        <begin position="21"/>
        <end position="40"/>
    </location>
</feature>
<name>A0ABD1E5A7_HYPHA</name>
<reference evidence="2 3" key="1">
    <citation type="submission" date="2024-05" db="EMBL/GenBank/DDBJ databases">
        <title>Genetic variation in Jamaican populations of the coffee berry borer (Hypothenemus hampei).</title>
        <authorList>
            <person name="Errbii M."/>
            <person name="Myrie A."/>
        </authorList>
    </citation>
    <scope>NUCLEOTIDE SEQUENCE [LARGE SCALE GENOMIC DNA]</scope>
    <source>
        <strain evidence="2">JA-Hopewell-2020-01-JO</strain>
        <tissue evidence="2">Whole body</tissue>
    </source>
</reference>
<keyword evidence="1" id="KW-0812">Transmembrane</keyword>